<reference evidence="1" key="1">
    <citation type="submission" date="2019-08" db="EMBL/GenBank/DDBJ databases">
        <authorList>
            <person name="Kucharzyk K."/>
            <person name="Murdoch R.W."/>
            <person name="Higgins S."/>
            <person name="Loffler F."/>
        </authorList>
    </citation>
    <scope>NUCLEOTIDE SEQUENCE</scope>
</reference>
<accession>A0A645GBG8</accession>
<dbReference type="AlphaFoldDB" id="A0A645GBG8"/>
<sequence length="112" mass="12722">MSILTELNTLLSPVLPVETGVFSGVPPDEYLVFTPMTDEFALFGNNTPLFDISEVRISLFSKGNYLQRKKQITALLLGAEFTITDRRYIGHEDDTGYHHYAIDVEKSYETEE</sequence>
<proteinExistence type="predicted"/>
<gene>
    <name evidence="1" type="ORF">SDC9_171636</name>
</gene>
<protein>
    <submittedName>
        <fullName evidence="1">Uncharacterized protein</fullName>
    </submittedName>
</protein>
<comment type="caution">
    <text evidence="1">The sequence shown here is derived from an EMBL/GenBank/DDBJ whole genome shotgun (WGS) entry which is preliminary data.</text>
</comment>
<name>A0A645GBG8_9ZZZZ</name>
<organism evidence="1">
    <name type="scientific">bioreactor metagenome</name>
    <dbReference type="NCBI Taxonomy" id="1076179"/>
    <lineage>
        <taxon>unclassified sequences</taxon>
        <taxon>metagenomes</taxon>
        <taxon>ecological metagenomes</taxon>
    </lineage>
</organism>
<evidence type="ECO:0000313" key="1">
    <source>
        <dbReference type="EMBL" id="MPN24241.1"/>
    </source>
</evidence>
<dbReference type="EMBL" id="VSSQ01073034">
    <property type="protein sequence ID" value="MPN24241.1"/>
    <property type="molecule type" value="Genomic_DNA"/>
</dbReference>